<dbReference type="InterPro" id="IPR045943">
    <property type="entry name" value="DUF6363"/>
</dbReference>
<dbReference type="InterPro" id="IPR002641">
    <property type="entry name" value="PNPLA_dom"/>
</dbReference>
<feature type="short sequence motif" description="GXSXG" evidence="4">
    <location>
        <begin position="37"/>
        <end position="41"/>
    </location>
</feature>
<dbReference type="PANTHER" id="PTHR14226">
    <property type="entry name" value="NEUROPATHY TARGET ESTERASE/SWISS CHEESE D.MELANOGASTER"/>
    <property type="match status" value="1"/>
</dbReference>
<dbReference type="InterPro" id="IPR016035">
    <property type="entry name" value="Acyl_Trfase/lysoPLipase"/>
</dbReference>
<dbReference type="RefSeq" id="WP_067633034.1">
    <property type="nucleotide sequence ID" value="NZ_CP013213.1"/>
</dbReference>
<keyword evidence="3 4" id="KW-0443">Lipid metabolism</keyword>
<organism evidence="6 7">
    <name type="scientific">Erysipelothrix larvae</name>
    <dbReference type="NCBI Taxonomy" id="1514105"/>
    <lineage>
        <taxon>Bacteria</taxon>
        <taxon>Bacillati</taxon>
        <taxon>Bacillota</taxon>
        <taxon>Erysipelotrichia</taxon>
        <taxon>Erysipelotrichales</taxon>
        <taxon>Erysipelotrichaceae</taxon>
        <taxon>Erysipelothrix</taxon>
    </lineage>
</organism>
<dbReference type="AlphaFoldDB" id="A0A0X8H0Y1"/>
<evidence type="ECO:0000256" key="1">
    <source>
        <dbReference type="ARBA" id="ARBA00022801"/>
    </source>
</evidence>
<reference evidence="6 7" key="1">
    <citation type="submission" date="2015-10" db="EMBL/GenBank/DDBJ databases">
        <title>Erysipelothrix larvae sp. LV19 isolated from the larval gut of the rhinoceros beetle, Trypoxylus dichotomus.</title>
        <authorList>
            <person name="Lim S."/>
            <person name="Kim B.-C."/>
        </authorList>
    </citation>
    <scope>NUCLEOTIDE SEQUENCE [LARGE SCALE GENOMIC DNA]</scope>
    <source>
        <strain evidence="6 7">LV19</strain>
    </source>
</reference>
<keyword evidence="2 4" id="KW-0442">Lipid degradation</keyword>
<evidence type="ECO:0000313" key="7">
    <source>
        <dbReference type="Proteomes" id="UP000063781"/>
    </source>
</evidence>
<accession>A0A0X8H0Y1</accession>
<protein>
    <recommendedName>
        <fullName evidence="5">PNPLA domain-containing protein</fullName>
    </recommendedName>
</protein>
<dbReference type="PROSITE" id="PS51635">
    <property type="entry name" value="PNPLA"/>
    <property type="match status" value="1"/>
</dbReference>
<keyword evidence="1 4" id="KW-0378">Hydrolase</keyword>
<keyword evidence="7" id="KW-1185">Reference proteome</keyword>
<evidence type="ECO:0000256" key="4">
    <source>
        <dbReference type="PROSITE-ProRule" id="PRU01161"/>
    </source>
</evidence>
<name>A0A0X8H0Y1_9FIRM</name>
<dbReference type="CDD" id="cd07208">
    <property type="entry name" value="Pat_hypo_Ecoli_yjju_like"/>
    <property type="match status" value="1"/>
</dbReference>
<proteinExistence type="predicted"/>
<dbReference type="EMBL" id="CP013213">
    <property type="protein sequence ID" value="AMC93854.1"/>
    <property type="molecule type" value="Genomic_DNA"/>
</dbReference>
<dbReference type="GO" id="GO:0016042">
    <property type="term" value="P:lipid catabolic process"/>
    <property type="evidence" value="ECO:0007669"/>
    <property type="project" value="UniProtKB-UniRule"/>
</dbReference>
<evidence type="ECO:0000259" key="5">
    <source>
        <dbReference type="PROSITE" id="PS51635"/>
    </source>
</evidence>
<evidence type="ECO:0000313" key="6">
    <source>
        <dbReference type="EMBL" id="AMC93854.1"/>
    </source>
</evidence>
<dbReference type="Pfam" id="PF19890">
    <property type="entry name" value="DUF6363"/>
    <property type="match status" value="1"/>
</dbReference>
<dbReference type="KEGG" id="erl:AOC36_07605"/>
<evidence type="ECO:0000256" key="2">
    <source>
        <dbReference type="ARBA" id="ARBA00022963"/>
    </source>
</evidence>
<dbReference type="InterPro" id="IPR050301">
    <property type="entry name" value="NTE"/>
</dbReference>
<feature type="active site" description="Proton acceptor" evidence="4">
    <location>
        <position position="158"/>
    </location>
</feature>
<feature type="domain" description="PNPLA" evidence="5">
    <location>
        <begin position="6"/>
        <end position="171"/>
    </location>
</feature>
<dbReference type="Proteomes" id="UP000063781">
    <property type="component" value="Chromosome"/>
</dbReference>
<gene>
    <name evidence="6" type="ORF">AOC36_07605</name>
</gene>
<dbReference type="Pfam" id="PF01734">
    <property type="entry name" value="Patatin"/>
    <property type="match status" value="1"/>
</dbReference>
<feature type="short sequence motif" description="DGA/G" evidence="4">
    <location>
        <begin position="158"/>
        <end position="160"/>
    </location>
</feature>
<dbReference type="OrthoDB" id="9802424at2"/>
<dbReference type="InterPro" id="IPR037483">
    <property type="entry name" value="YjjU-like"/>
</dbReference>
<dbReference type="STRING" id="1514105.AOC36_07605"/>
<dbReference type="Gene3D" id="3.40.1090.10">
    <property type="entry name" value="Cytosolic phospholipase A2 catalytic domain"/>
    <property type="match status" value="2"/>
</dbReference>
<feature type="active site" description="Nucleophile" evidence="4">
    <location>
        <position position="39"/>
    </location>
</feature>
<evidence type="ECO:0000256" key="3">
    <source>
        <dbReference type="ARBA" id="ARBA00023098"/>
    </source>
</evidence>
<dbReference type="SUPFAM" id="SSF52151">
    <property type="entry name" value="FabD/lysophospholipase-like"/>
    <property type="match status" value="1"/>
</dbReference>
<dbReference type="PANTHER" id="PTHR14226:SF25">
    <property type="entry name" value="PHOSPHOESTERASE"/>
    <property type="match status" value="1"/>
</dbReference>
<sequence length="284" mass="32244">MSKTALVLEGGALRTFYTMGVLDALLEANIEFDYVCGVSGGALCAISYLSKQHGRTVRLNQEFLHDKRYRGFSSLLKNKSYFNIGFLMSQAVEAKYPLDYDAYITSDAQFDCVITNTHTGKPEYHAKPTREAFDRIVATASVPYLSKMVPIGNHLYLDGGIGDPIPYIRARELGYDRIVVVLTQDETYHKKAPSHAEKAITKLFYHGYPHLMDTINSRYQAYNTVRDKLKNDQAHDDVYIIAPSKPVEVSRFETNNQKLKALYDVGYTETMDQVEAIKKYCMQQ</sequence>
<comment type="caution">
    <text evidence="4">Lacks conserved residue(s) required for the propagation of feature annotation.</text>
</comment>
<dbReference type="GO" id="GO:0016787">
    <property type="term" value="F:hydrolase activity"/>
    <property type="evidence" value="ECO:0007669"/>
    <property type="project" value="UniProtKB-UniRule"/>
</dbReference>